<name>A0A8J3AN00_9BACI</name>
<gene>
    <name evidence="1 3" type="primary">tlp</name>
    <name evidence="3" type="ORF">GCM10007380_18880</name>
</gene>
<evidence type="ECO:0000313" key="3">
    <source>
        <dbReference type="EMBL" id="GGI13631.1"/>
    </source>
</evidence>
<dbReference type="RefSeq" id="WP_235821347.1">
    <property type="nucleotide sequence ID" value="NZ_BMHB01000001.1"/>
</dbReference>
<organism evidence="3 4">
    <name type="scientific">Gottfriedia solisilvae</name>
    <dbReference type="NCBI Taxonomy" id="1516104"/>
    <lineage>
        <taxon>Bacteria</taxon>
        <taxon>Bacillati</taxon>
        <taxon>Bacillota</taxon>
        <taxon>Bacilli</taxon>
        <taxon>Bacillales</taxon>
        <taxon>Bacillaceae</taxon>
        <taxon>Gottfriedia</taxon>
    </lineage>
</organism>
<keyword evidence="1" id="KW-0749">Sporulation</keyword>
<dbReference type="AlphaFoldDB" id="A0A8J3AN00"/>
<sequence>MEFKPNPDDRSDNANKIQNAINNTRENMKEAEASMKFGNEQDRQNALAKNERREEALVALQSELKDEQAFNDAND</sequence>
<dbReference type="HAMAP" id="MF_01506">
    <property type="entry name" value="Tlp"/>
    <property type="match status" value="1"/>
</dbReference>
<feature type="region of interest" description="Disordered" evidence="2">
    <location>
        <begin position="1"/>
        <end position="26"/>
    </location>
</feature>
<keyword evidence="4" id="KW-1185">Reference proteome</keyword>
<comment type="similarity">
    <text evidence="1">Belongs to the Tlp family.</text>
</comment>
<reference evidence="4" key="1">
    <citation type="journal article" date="2019" name="Int. J. Syst. Evol. Microbiol.">
        <title>The Global Catalogue of Microorganisms (GCM) 10K type strain sequencing project: providing services to taxonomists for standard genome sequencing and annotation.</title>
        <authorList>
            <consortium name="The Broad Institute Genomics Platform"/>
            <consortium name="The Broad Institute Genome Sequencing Center for Infectious Disease"/>
            <person name="Wu L."/>
            <person name="Ma J."/>
        </authorList>
    </citation>
    <scope>NUCLEOTIDE SEQUENCE [LARGE SCALE GENOMIC DNA]</scope>
    <source>
        <strain evidence="4">CGMCC 1.14993</strain>
    </source>
</reference>
<dbReference type="Proteomes" id="UP000626244">
    <property type="component" value="Unassembled WGS sequence"/>
</dbReference>
<dbReference type="InterPro" id="IPR017524">
    <property type="entry name" value="SASP_thioredoxin-like"/>
</dbReference>
<proteinExistence type="evidence at transcript level"/>
<feature type="compositionally biased region" description="Basic and acidic residues" evidence="2">
    <location>
        <begin position="1"/>
        <end position="13"/>
    </location>
</feature>
<feature type="compositionally biased region" description="Polar residues" evidence="2">
    <location>
        <begin position="14"/>
        <end position="25"/>
    </location>
</feature>
<evidence type="ECO:0000256" key="1">
    <source>
        <dbReference type="HAMAP-Rule" id="MF_01506"/>
    </source>
</evidence>
<dbReference type="EMBL" id="BMHB01000001">
    <property type="protein sequence ID" value="GGI13631.1"/>
    <property type="molecule type" value="Genomic_DNA"/>
</dbReference>
<dbReference type="NCBIfam" id="TIGR03090">
    <property type="entry name" value="SASP_tlp"/>
    <property type="match status" value="1"/>
</dbReference>
<evidence type="ECO:0000256" key="2">
    <source>
        <dbReference type="SAM" id="MobiDB-lite"/>
    </source>
</evidence>
<dbReference type="Pfam" id="PF19824">
    <property type="entry name" value="Tlp"/>
    <property type="match status" value="1"/>
</dbReference>
<accession>A0A8J3AN00</accession>
<comment type="subcellular location">
    <subcellularLocation>
        <location evidence="1">Spore core</location>
    </subcellularLocation>
</comment>
<dbReference type="GO" id="GO:0030436">
    <property type="term" value="P:asexual sporulation"/>
    <property type="evidence" value="ECO:0007669"/>
    <property type="project" value="UniProtKB-UniRule"/>
</dbReference>
<comment type="induction">
    <text evidence="1">Expressed only in the forespore compartment of sporulating cells.</text>
</comment>
<dbReference type="GO" id="GO:0030435">
    <property type="term" value="P:sporulation resulting in formation of a cellular spore"/>
    <property type="evidence" value="ECO:0007669"/>
    <property type="project" value="UniProtKB-KW"/>
</dbReference>
<protein>
    <recommendedName>
        <fullName evidence="1">Small, acid-soluble spore protein Tlp</fullName>
    </recommendedName>
</protein>
<evidence type="ECO:0000313" key="4">
    <source>
        <dbReference type="Proteomes" id="UP000626244"/>
    </source>
</evidence>
<comment type="caution">
    <text evidence="3">The sequence shown here is derived from an EMBL/GenBank/DDBJ whole genome shotgun (WGS) entry which is preliminary data.</text>
</comment>